<feature type="compositionally biased region" description="Polar residues" evidence="1">
    <location>
        <begin position="286"/>
        <end position="297"/>
    </location>
</feature>
<organism evidence="3 4">
    <name type="scientific">Peronospora belbahrii</name>
    <dbReference type="NCBI Taxonomy" id="622444"/>
    <lineage>
        <taxon>Eukaryota</taxon>
        <taxon>Sar</taxon>
        <taxon>Stramenopiles</taxon>
        <taxon>Oomycota</taxon>
        <taxon>Peronosporomycetes</taxon>
        <taxon>Peronosporales</taxon>
        <taxon>Peronosporaceae</taxon>
        <taxon>Peronospora</taxon>
    </lineage>
</organism>
<evidence type="ECO:0000259" key="2">
    <source>
        <dbReference type="SMART" id="SM01349"/>
    </source>
</evidence>
<dbReference type="InterPro" id="IPR016024">
    <property type="entry name" value="ARM-type_fold"/>
</dbReference>
<keyword evidence="4" id="KW-1185">Reference proteome</keyword>
<dbReference type="InterPro" id="IPR011989">
    <property type="entry name" value="ARM-like"/>
</dbReference>
<dbReference type="InterPro" id="IPR034085">
    <property type="entry name" value="TOG"/>
</dbReference>
<dbReference type="Pfam" id="PF21038">
    <property type="entry name" value="CEP104_N"/>
    <property type="match status" value="1"/>
</dbReference>
<dbReference type="InterPro" id="IPR048738">
    <property type="entry name" value="CEP104_Znf"/>
</dbReference>
<proteinExistence type="predicted"/>
<comment type="caution">
    <text evidence="3">The sequence shown here is derived from an EMBL/GenBank/DDBJ whole genome shotgun (WGS) entry which is preliminary data.</text>
</comment>
<dbReference type="InterPro" id="IPR048739">
    <property type="entry name" value="CEP104_N"/>
</dbReference>
<evidence type="ECO:0000256" key="1">
    <source>
        <dbReference type="SAM" id="MobiDB-lite"/>
    </source>
</evidence>
<protein>
    <recommendedName>
        <fullName evidence="2">TOG domain-containing protein</fullName>
    </recommendedName>
</protein>
<name>A0ABN8DEQ2_9STRA</name>
<feature type="domain" description="TOG" evidence="2">
    <location>
        <begin position="341"/>
        <end position="584"/>
    </location>
</feature>
<dbReference type="EMBL" id="CAKLCB010000384">
    <property type="protein sequence ID" value="CAH0521933.1"/>
    <property type="molecule type" value="Genomic_DNA"/>
</dbReference>
<feature type="compositionally biased region" description="Acidic residues" evidence="1">
    <location>
        <begin position="307"/>
        <end position="316"/>
    </location>
</feature>
<dbReference type="Gene3D" id="1.25.10.10">
    <property type="entry name" value="Leucine-rich Repeat Variant"/>
    <property type="match status" value="1"/>
</dbReference>
<dbReference type="Pfam" id="PF21040">
    <property type="entry name" value="CEP104-like_TOG"/>
    <property type="match status" value="1"/>
</dbReference>
<reference evidence="3 4" key="1">
    <citation type="submission" date="2021-11" db="EMBL/GenBank/DDBJ databases">
        <authorList>
            <person name="Islam A."/>
            <person name="Islam S."/>
            <person name="Flora M.S."/>
            <person name="Rahman M."/>
            <person name="Ziaur R.M."/>
            <person name="Epstein J.H."/>
            <person name="Hassan M."/>
            <person name="Klassen M."/>
            <person name="Woodard K."/>
            <person name="Webb A."/>
            <person name="Webby R.J."/>
            <person name="El Zowalaty M.E."/>
        </authorList>
    </citation>
    <scope>NUCLEOTIDE SEQUENCE [LARGE SCALE GENOMIC DNA]</scope>
    <source>
        <strain evidence="3">Pbs1</strain>
    </source>
</reference>
<dbReference type="Proteomes" id="UP001158986">
    <property type="component" value="Unassembled WGS sequence"/>
</dbReference>
<dbReference type="PANTHER" id="PTHR13371:SF0">
    <property type="entry name" value="CENTROSOMAL PROTEIN OF 104 KDA"/>
    <property type="match status" value="1"/>
</dbReference>
<evidence type="ECO:0000313" key="3">
    <source>
        <dbReference type="EMBL" id="CAH0521933.1"/>
    </source>
</evidence>
<dbReference type="SMART" id="SM01349">
    <property type="entry name" value="TOG"/>
    <property type="match status" value="1"/>
</dbReference>
<dbReference type="Pfam" id="PF21039">
    <property type="entry name" value="CEP104_ZnF"/>
    <property type="match status" value="1"/>
</dbReference>
<accession>A0ABN8DEQ2</accession>
<dbReference type="InterPro" id="IPR052607">
    <property type="entry name" value="CEP104-like"/>
</dbReference>
<feature type="region of interest" description="Disordered" evidence="1">
    <location>
        <begin position="272"/>
        <end position="320"/>
    </location>
</feature>
<evidence type="ECO:0000313" key="4">
    <source>
        <dbReference type="Proteomes" id="UP001158986"/>
    </source>
</evidence>
<dbReference type="SUPFAM" id="SSF48371">
    <property type="entry name" value="ARM repeat"/>
    <property type="match status" value="1"/>
</dbReference>
<dbReference type="PANTHER" id="PTHR13371">
    <property type="entry name" value="GLYCINE-, GLUTAMATE-, THIENYLCYCLOHEXYLPIPERIDINE-BINDING PROTEIN"/>
    <property type="match status" value="1"/>
</dbReference>
<gene>
    <name evidence="3" type="ORF">PBS001_LOCUS8374</name>
</gene>
<sequence length="755" mass="85245">MTAKNCTYPQELILQLQDGFSHVNQIEILSHHVNITTKIELFVATKKSEEYKKPTPRFHRLGFLTFKSNKETQYHARELKTVEIDRAFTLLKLRIHGCYMNQYNVYHQVGLVAINLYGKPFRSFGKDEKVEIFHRNDKKMTRNVENWSFPIEPDNKITRRMEEIQSAKEKAVICEDYDQAKRLKEMEIQLKSTGQKLARLEAQKRKAVKYEEFDLAKTIKLEMERLEAFVESVNESEQMLPLPRVRANSLLMSQEVESVASGEMCLEPLQFAESEGSSGDKGNGSLRRSAQGSSLSGKKQDPCNGDNDTDQEDGNDEDLKLCFGKMPDAANLPDSEEISAELAKKSEELIAVFGPFLMRCFYSNVWNHRDAAIRKVTMEINNYPVEPIRLLEVCATLAQNGAEDGNVQVVLSAFGLLDRMVSFGASVCHDDMCRILGNSMAQLVNNLGGSQIRVRDKAVAVLEHLAAANNAGVAFVSSHLTKRSNTPLGLGIVRGRLLMLKTLLAKFELICESNFSAPSIIGFLEDTNSLTHQCREIRDTAKDIVVSLYLAIGAEVEIYLQFLQPKQLEEYQAAFETVEKAKVLNHHSSVTSASNGNGGIVRCNEKECEIQLRFELEVEDASDSEDKESGNEYTCPFCGVEDESCDSDFLVRHFWGSCKMLTPCKMCGQVIEIATLTEHLLVECEMRQNHRKCLRCGEAITTKFYERHVSLNDCAPNAPLNRANRCPLCHDDIDPGKKGWQHHLLEEVCPNNPRF</sequence>